<evidence type="ECO:0000256" key="1">
    <source>
        <dbReference type="SAM" id="MobiDB-lite"/>
    </source>
</evidence>
<evidence type="ECO:0000313" key="2">
    <source>
        <dbReference type="EMBL" id="ODQ68637.1"/>
    </source>
</evidence>
<sequence>MQEQDCIMSEEKIPEGPEPTARAPESRIRSTLQEPGPMVIKQYNQQLITHKWLKVLNLPMAHTNKQVLEQVRILKEYYNEAMEIRKSDNFEERSRYFNMHPFSQNPRDLDRLIE</sequence>
<dbReference type="EMBL" id="KV454406">
    <property type="protein sequence ID" value="ODQ68637.1"/>
    <property type="molecule type" value="Genomic_DNA"/>
</dbReference>
<evidence type="ECO:0000313" key="3">
    <source>
        <dbReference type="Proteomes" id="UP000095009"/>
    </source>
</evidence>
<dbReference type="AlphaFoldDB" id="A0A1E3PUW7"/>
<organism evidence="2 3">
    <name type="scientific">Nadsonia fulvescens var. elongata DSM 6958</name>
    <dbReference type="NCBI Taxonomy" id="857566"/>
    <lineage>
        <taxon>Eukaryota</taxon>
        <taxon>Fungi</taxon>
        <taxon>Dikarya</taxon>
        <taxon>Ascomycota</taxon>
        <taxon>Saccharomycotina</taxon>
        <taxon>Dipodascomycetes</taxon>
        <taxon>Dipodascales</taxon>
        <taxon>Dipodascales incertae sedis</taxon>
        <taxon>Nadsonia</taxon>
    </lineage>
</organism>
<name>A0A1E3PUW7_9ASCO</name>
<keyword evidence="3" id="KW-1185">Reference proteome</keyword>
<gene>
    <name evidence="2" type="ORF">NADFUDRAFT_81524</name>
</gene>
<dbReference type="Proteomes" id="UP000095009">
    <property type="component" value="Unassembled WGS sequence"/>
</dbReference>
<reference evidence="2 3" key="1">
    <citation type="journal article" date="2016" name="Proc. Natl. Acad. Sci. U.S.A.">
        <title>Comparative genomics of biotechnologically important yeasts.</title>
        <authorList>
            <person name="Riley R."/>
            <person name="Haridas S."/>
            <person name="Wolfe K.H."/>
            <person name="Lopes M.R."/>
            <person name="Hittinger C.T."/>
            <person name="Goeker M."/>
            <person name="Salamov A.A."/>
            <person name="Wisecaver J.H."/>
            <person name="Long T.M."/>
            <person name="Calvey C.H."/>
            <person name="Aerts A.L."/>
            <person name="Barry K.W."/>
            <person name="Choi C."/>
            <person name="Clum A."/>
            <person name="Coughlan A.Y."/>
            <person name="Deshpande S."/>
            <person name="Douglass A.P."/>
            <person name="Hanson S.J."/>
            <person name="Klenk H.-P."/>
            <person name="LaButti K.M."/>
            <person name="Lapidus A."/>
            <person name="Lindquist E.A."/>
            <person name="Lipzen A.M."/>
            <person name="Meier-Kolthoff J.P."/>
            <person name="Ohm R.A."/>
            <person name="Otillar R.P."/>
            <person name="Pangilinan J.L."/>
            <person name="Peng Y."/>
            <person name="Rokas A."/>
            <person name="Rosa C.A."/>
            <person name="Scheuner C."/>
            <person name="Sibirny A.A."/>
            <person name="Slot J.C."/>
            <person name="Stielow J.B."/>
            <person name="Sun H."/>
            <person name="Kurtzman C.P."/>
            <person name="Blackwell M."/>
            <person name="Grigoriev I.V."/>
            <person name="Jeffries T.W."/>
        </authorList>
    </citation>
    <scope>NUCLEOTIDE SEQUENCE [LARGE SCALE GENOMIC DNA]</scope>
    <source>
        <strain evidence="2 3">DSM 6958</strain>
    </source>
</reference>
<proteinExistence type="predicted"/>
<protein>
    <submittedName>
        <fullName evidence="2">Uncharacterized protein</fullName>
    </submittedName>
</protein>
<accession>A0A1E3PUW7</accession>
<feature type="region of interest" description="Disordered" evidence="1">
    <location>
        <begin position="1"/>
        <end position="34"/>
    </location>
</feature>